<accession>A0ABP9FD50</accession>
<dbReference type="PANTHER" id="PTHR43581">
    <property type="entry name" value="ATP/GTP PHOSPHATASE"/>
    <property type="match status" value="1"/>
</dbReference>
<dbReference type="EMBL" id="BAABLV010000027">
    <property type="protein sequence ID" value="GAA4899684.1"/>
    <property type="molecule type" value="Genomic_DNA"/>
</dbReference>
<protein>
    <submittedName>
        <fullName evidence="3">AAA family ATPase</fullName>
    </submittedName>
</protein>
<proteinExistence type="predicted"/>
<dbReference type="SMART" id="SM00382">
    <property type="entry name" value="AAA"/>
    <property type="match status" value="1"/>
</dbReference>
<feature type="compositionally biased region" description="Basic and acidic residues" evidence="1">
    <location>
        <begin position="1"/>
        <end position="25"/>
    </location>
</feature>
<dbReference type="InterPro" id="IPR003593">
    <property type="entry name" value="AAA+_ATPase"/>
</dbReference>
<reference evidence="4" key="1">
    <citation type="journal article" date="2019" name="Int. J. Syst. Evol. Microbiol.">
        <title>The Global Catalogue of Microorganisms (GCM) 10K type strain sequencing project: providing services to taxonomists for standard genome sequencing and annotation.</title>
        <authorList>
            <consortium name="The Broad Institute Genomics Platform"/>
            <consortium name="The Broad Institute Genome Sequencing Center for Infectious Disease"/>
            <person name="Wu L."/>
            <person name="Ma J."/>
        </authorList>
    </citation>
    <scope>NUCLEOTIDE SEQUENCE [LARGE SCALE GENOMIC DNA]</scope>
    <source>
        <strain evidence="4">JCM 19125</strain>
    </source>
</reference>
<organism evidence="3 4">
    <name type="scientific">Tessaracoccus lubricantis</name>
    <dbReference type="NCBI Taxonomy" id="545543"/>
    <lineage>
        <taxon>Bacteria</taxon>
        <taxon>Bacillati</taxon>
        <taxon>Actinomycetota</taxon>
        <taxon>Actinomycetes</taxon>
        <taxon>Propionibacteriales</taxon>
        <taxon>Propionibacteriaceae</taxon>
        <taxon>Tessaracoccus</taxon>
    </lineage>
</organism>
<evidence type="ECO:0000256" key="1">
    <source>
        <dbReference type="SAM" id="MobiDB-lite"/>
    </source>
</evidence>
<dbReference type="Pfam" id="PF13476">
    <property type="entry name" value="AAA_23"/>
    <property type="match status" value="1"/>
</dbReference>
<dbReference type="Proteomes" id="UP001501521">
    <property type="component" value="Unassembled WGS sequence"/>
</dbReference>
<evidence type="ECO:0000313" key="4">
    <source>
        <dbReference type="Proteomes" id="UP001501521"/>
    </source>
</evidence>
<name>A0ABP9FD50_9ACTN</name>
<keyword evidence="4" id="KW-1185">Reference proteome</keyword>
<dbReference type="InterPro" id="IPR027417">
    <property type="entry name" value="P-loop_NTPase"/>
</dbReference>
<dbReference type="RefSeq" id="WP_345581943.1">
    <property type="nucleotide sequence ID" value="NZ_BAABLV010000027.1"/>
</dbReference>
<dbReference type="SUPFAM" id="SSF52540">
    <property type="entry name" value="P-loop containing nucleoside triphosphate hydrolases"/>
    <property type="match status" value="1"/>
</dbReference>
<dbReference type="InterPro" id="IPR003959">
    <property type="entry name" value="ATPase_AAA_core"/>
</dbReference>
<comment type="caution">
    <text evidence="3">The sequence shown here is derived from an EMBL/GenBank/DDBJ whole genome shotgun (WGS) entry which is preliminary data.</text>
</comment>
<sequence length="663" mass="73170">MLRRPEEPRRLAEVREKRAGARKAEGGTPPGAAPELHAVLRDPEVLATLLAMTRGNCAYCERPLEALGTDAAAVTHHRPPWGAMGLDGKADLAAYGWLTYSWENLFAACADCIRTRGTRFPVAGPRATSPDTLADEEALLLDPLLDDPAAHLRHDPDGAVRPLTERGRVTIELFALNREALVRARATHVERGWDGDDDSFPTLRRQVSPGADRFAMAAPPAAGPELPPSPSQGYDLSAAVGAEQEQYFRTAQWIERVVIRNFRPIREVDIDFSRSTSGRGPWTVLLGENGSGKSSVLHALALTLMGGDQRRALRIDARNYLRHGARNGLVQVFLSGRTEPLELVWRKGDAEFTGPEPVPALLLGYGATRLLPREAPSGPDDRVVRVDNLFDPLLPLTDPTAWLLTLDDTTFDDVARGIHAMLALDATSGLERRRGRVVLRQGRSISDLASLSDGYQSMVVMACDILRSVLRLWSHSSLAEGIVLLDEIGAHLHPRWRLRIVGALRDLLPRVQFVVTTHDPLCLRGIVDGEVVVVRRNNDGDVVTLSDLPPVTGMSIEQLLTSEHFGLGSTDDPEVAELWELYYRLKAVPKPTPEEAKELERVRSRLDVLEQLGTTERERLLLASADEYIAARRQRGDAEAPTTAEVTARLTALWDEHLPRSWR</sequence>
<gene>
    <name evidence="3" type="ORF">GCM10025789_17440</name>
</gene>
<evidence type="ECO:0000313" key="3">
    <source>
        <dbReference type="EMBL" id="GAA4899684.1"/>
    </source>
</evidence>
<dbReference type="Gene3D" id="1.10.30.50">
    <property type="match status" value="1"/>
</dbReference>
<evidence type="ECO:0000259" key="2">
    <source>
        <dbReference type="SMART" id="SM00382"/>
    </source>
</evidence>
<dbReference type="Pfam" id="PF13304">
    <property type="entry name" value="AAA_21"/>
    <property type="match status" value="1"/>
</dbReference>
<feature type="domain" description="AAA+ ATPase" evidence="2">
    <location>
        <begin position="279"/>
        <end position="537"/>
    </location>
</feature>
<feature type="region of interest" description="Disordered" evidence="1">
    <location>
        <begin position="1"/>
        <end position="34"/>
    </location>
</feature>
<dbReference type="InterPro" id="IPR051396">
    <property type="entry name" value="Bact_Antivir_Def_Nuclease"/>
</dbReference>
<dbReference type="InterPro" id="IPR038729">
    <property type="entry name" value="Rad50/SbcC_AAA"/>
</dbReference>
<dbReference type="Gene3D" id="3.40.50.300">
    <property type="entry name" value="P-loop containing nucleotide triphosphate hydrolases"/>
    <property type="match status" value="2"/>
</dbReference>
<dbReference type="PANTHER" id="PTHR43581:SF2">
    <property type="entry name" value="EXCINUCLEASE ATPASE SUBUNIT"/>
    <property type="match status" value="1"/>
</dbReference>